<evidence type="ECO:0000256" key="2">
    <source>
        <dbReference type="ARBA" id="ARBA00022777"/>
    </source>
</evidence>
<feature type="transmembrane region" description="Helical" evidence="4">
    <location>
        <begin position="207"/>
        <end position="230"/>
    </location>
</feature>
<keyword evidence="4" id="KW-0472">Membrane</keyword>
<dbReference type="Gene3D" id="1.20.5.1930">
    <property type="match status" value="1"/>
</dbReference>
<dbReference type="CDD" id="cd16917">
    <property type="entry name" value="HATPase_UhpB-NarQ-NarX-like"/>
    <property type="match status" value="1"/>
</dbReference>
<evidence type="ECO:0000259" key="5">
    <source>
        <dbReference type="SMART" id="SM00387"/>
    </source>
</evidence>
<dbReference type="GO" id="GO:0016020">
    <property type="term" value="C:membrane"/>
    <property type="evidence" value="ECO:0007669"/>
    <property type="project" value="InterPro"/>
</dbReference>
<dbReference type="InterPro" id="IPR003594">
    <property type="entry name" value="HATPase_dom"/>
</dbReference>
<dbReference type="Pfam" id="PF07730">
    <property type="entry name" value="HisKA_3"/>
    <property type="match status" value="1"/>
</dbReference>
<dbReference type="EMBL" id="RBXT01000001">
    <property type="protein sequence ID" value="RKT78388.1"/>
    <property type="molecule type" value="Genomic_DNA"/>
</dbReference>
<dbReference type="Gene3D" id="3.30.565.10">
    <property type="entry name" value="Histidine kinase-like ATPase, C-terminal domain"/>
    <property type="match status" value="1"/>
</dbReference>
<dbReference type="SMART" id="SM00387">
    <property type="entry name" value="HATPase_c"/>
    <property type="match status" value="1"/>
</dbReference>
<proteinExistence type="predicted"/>
<feature type="domain" description="Histidine kinase/HSP90-like ATPase" evidence="5">
    <location>
        <begin position="360"/>
        <end position="460"/>
    </location>
</feature>
<keyword evidence="3" id="KW-0902">Two-component regulatory system</keyword>
<comment type="caution">
    <text evidence="6">The sequence shown here is derived from an EMBL/GenBank/DDBJ whole genome shotgun (WGS) entry which is preliminary data.</text>
</comment>
<sequence length="461" mass="48444">MPVVGGVPWVTVADGHGAEPLKALPGRRRTLLQLGLAALGVFVLVVVGSSFAASRLAEREAVNDVANTTNLLATAVVQPAVRDSLLTGDPAARAALDRVVRESVLPNGIVRVKLWAPDGTVVYADESRLVGQRFELGDDQLAALADPQTRAEVSDLSSSENEFERYGGKLLEVYRPVWTPNGSELLFEVYGDYGPVQQRADGLWRGLAGVLATSLLLLLVLMAPVVLRLLDRLGAAQRQREALLQRAVDASETERRRIAADLHDGPVQDLVGSSLAVSGAAAALRADGRTELADDVGSAAGTVRSSVASLRTLLVELYPARLADAGLAASLADLTRPLGHHGIRVRLDVDHDAATALSPERQQVVHRVTREALRNVVKHAGAETVVVSLHLEPDAPPGRPVVLDVADDGRGFDPAAPGSGSGHIGTHVMADLAGDAGALLQLATRPGDGTRWRLALPGSAS</sequence>
<evidence type="ECO:0000313" key="6">
    <source>
        <dbReference type="EMBL" id="RKT78388.1"/>
    </source>
</evidence>
<dbReference type="Pfam" id="PF02518">
    <property type="entry name" value="HATPase_c"/>
    <property type="match status" value="1"/>
</dbReference>
<accession>A0A495Y2S7</accession>
<dbReference type="PANTHER" id="PTHR24421">
    <property type="entry name" value="NITRATE/NITRITE SENSOR PROTEIN NARX-RELATED"/>
    <property type="match status" value="1"/>
</dbReference>
<dbReference type="Proteomes" id="UP000278440">
    <property type="component" value="Unassembled WGS sequence"/>
</dbReference>
<protein>
    <submittedName>
        <fullName evidence="6">Histidine kinase</fullName>
    </submittedName>
</protein>
<dbReference type="RefSeq" id="WP_147431540.1">
    <property type="nucleotide sequence ID" value="NZ_RBXT01000001.1"/>
</dbReference>
<dbReference type="InterPro" id="IPR011712">
    <property type="entry name" value="Sig_transdc_His_kin_sub3_dim/P"/>
</dbReference>
<dbReference type="GO" id="GO:0046983">
    <property type="term" value="F:protein dimerization activity"/>
    <property type="evidence" value="ECO:0007669"/>
    <property type="project" value="InterPro"/>
</dbReference>
<evidence type="ECO:0000313" key="7">
    <source>
        <dbReference type="Proteomes" id="UP000278440"/>
    </source>
</evidence>
<evidence type="ECO:0000256" key="3">
    <source>
        <dbReference type="ARBA" id="ARBA00023012"/>
    </source>
</evidence>
<dbReference type="SUPFAM" id="SSF55874">
    <property type="entry name" value="ATPase domain of HSP90 chaperone/DNA topoisomerase II/histidine kinase"/>
    <property type="match status" value="1"/>
</dbReference>
<name>A0A495Y2S7_9MICO</name>
<keyword evidence="7" id="KW-1185">Reference proteome</keyword>
<dbReference type="InterPro" id="IPR036890">
    <property type="entry name" value="HATPase_C_sf"/>
</dbReference>
<evidence type="ECO:0000256" key="4">
    <source>
        <dbReference type="SAM" id="Phobius"/>
    </source>
</evidence>
<keyword evidence="4" id="KW-0812">Transmembrane</keyword>
<keyword evidence="2 6" id="KW-0418">Kinase</keyword>
<dbReference type="AlphaFoldDB" id="A0A495Y2S7"/>
<organism evidence="6 7">
    <name type="scientific">Terracoccus luteus</name>
    <dbReference type="NCBI Taxonomy" id="53356"/>
    <lineage>
        <taxon>Bacteria</taxon>
        <taxon>Bacillati</taxon>
        <taxon>Actinomycetota</taxon>
        <taxon>Actinomycetes</taxon>
        <taxon>Micrococcales</taxon>
        <taxon>Intrasporangiaceae</taxon>
        <taxon>Terracoccus</taxon>
    </lineage>
</organism>
<dbReference type="InterPro" id="IPR050482">
    <property type="entry name" value="Sensor_HK_TwoCompSys"/>
</dbReference>
<keyword evidence="1" id="KW-0808">Transferase</keyword>
<dbReference type="GO" id="GO:0000155">
    <property type="term" value="F:phosphorelay sensor kinase activity"/>
    <property type="evidence" value="ECO:0007669"/>
    <property type="project" value="InterPro"/>
</dbReference>
<keyword evidence="4" id="KW-1133">Transmembrane helix</keyword>
<feature type="transmembrane region" description="Helical" evidence="4">
    <location>
        <begin position="31"/>
        <end position="53"/>
    </location>
</feature>
<gene>
    <name evidence="6" type="ORF">DFJ68_1833</name>
</gene>
<evidence type="ECO:0000256" key="1">
    <source>
        <dbReference type="ARBA" id="ARBA00022679"/>
    </source>
</evidence>
<reference evidence="6 7" key="1">
    <citation type="submission" date="2018-10" db="EMBL/GenBank/DDBJ databases">
        <title>Sequencing the genomes of 1000 actinobacteria strains.</title>
        <authorList>
            <person name="Klenk H.-P."/>
        </authorList>
    </citation>
    <scope>NUCLEOTIDE SEQUENCE [LARGE SCALE GENOMIC DNA]</scope>
    <source>
        <strain evidence="6 7">DSM 44267</strain>
    </source>
</reference>
<dbReference type="OrthoDB" id="144293at2"/>